<dbReference type="Proteomes" id="UP000284731">
    <property type="component" value="Unassembled WGS sequence"/>
</dbReference>
<dbReference type="RefSeq" id="WP_006525867.1">
    <property type="nucleotide sequence ID" value="NZ_CABJCF010000001.1"/>
</dbReference>
<evidence type="ECO:0000256" key="4">
    <source>
        <dbReference type="ARBA" id="ARBA00022475"/>
    </source>
</evidence>
<dbReference type="CDD" id="cd06550">
    <property type="entry name" value="TM_ABC_iron-siderophores_like"/>
    <property type="match status" value="1"/>
</dbReference>
<feature type="transmembrane region" description="Helical" evidence="9">
    <location>
        <begin position="85"/>
        <end position="106"/>
    </location>
</feature>
<keyword evidence="3 8" id="KW-0813">Transport</keyword>
<dbReference type="GO" id="GO:0010043">
    <property type="term" value="P:response to zinc ion"/>
    <property type="evidence" value="ECO:0007669"/>
    <property type="project" value="TreeGrafter"/>
</dbReference>
<keyword evidence="6 9" id="KW-1133">Transmembrane helix</keyword>
<keyword evidence="4" id="KW-1003">Cell membrane</keyword>
<accession>A0A412PIA5</accession>
<feature type="transmembrane region" description="Helical" evidence="9">
    <location>
        <begin position="55"/>
        <end position="73"/>
    </location>
</feature>
<reference evidence="10 11" key="1">
    <citation type="submission" date="2018-08" db="EMBL/GenBank/DDBJ databases">
        <title>A genome reference for cultivated species of the human gut microbiota.</title>
        <authorList>
            <person name="Zou Y."/>
            <person name="Xue W."/>
            <person name="Luo G."/>
        </authorList>
    </citation>
    <scope>NUCLEOTIDE SEQUENCE [LARGE SCALE GENOMIC DNA]</scope>
    <source>
        <strain evidence="10 11">AF18-46</strain>
    </source>
</reference>
<dbReference type="PANTHER" id="PTHR30477:SF8">
    <property type="entry name" value="METAL TRANSPORT SYSTEM MEMBRANE PROTEIN CT_070-RELATED"/>
    <property type="match status" value="1"/>
</dbReference>
<dbReference type="InterPro" id="IPR037294">
    <property type="entry name" value="ABC_BtuC-like"/>
</dbReference>
<dbReference type="InterPro" id="IPR001626">
    <property type="entry name" value="ABC_TroCD"/>
</dbReference>
<comment type="caution">
    <text evidence="10">The sequence shown here is derived from an EMBL/GenBank/DDBJ whole genome shotgun (WGS) entry which is preliminary data.</text>
</comment>
<evidence type="ECO:0000313" key="11">
    <source>
        <dbReference type="Proteomes" id="UP000284731"/>
    </source>
</evidence>
<sequence length="358" mass="40463">MSEVLLTLMVTAIGCAILGPILILRKLAMTADALSHSVLLGIVVAFFFVPDLRSIWLVISASIFGVFTIWLVEELSRHRLVERDDALAIVFPVFFALAVLLITKFFRNTHLDVEIVLMGNPLFTPFIRQFGIPKSLFEMLVITAMNGIFLLVNYQKLKISIFDPEYAQLIGIPVTYLYRVLMVLVSVTCVVAFNSVGGILVISYFVAPAAAACMITKDLKITILVSILFAIINSWLGYHFAILWNVSVSGMCSLAGMITVVLGIIFHRNGMLRQWAKSFVNHEKFCEDLLLVHLYRHKGNAIELGYQTIHQHLNWSNKITDDRIERLIKRAYVVRDDSKQLYSLTEKGITYVTKQLFQ</sequence>
<dbReference type="EMBL" id="QRWX01000001">
    <property type="protein sequence ID" value="RGT57916.1"/>
    <property type="molecule type" value="Genomic_DNA"/>
</dbReference>
<comment type="similarity">
    <text evidence="2 8">Belongs to the ABC-3 integral membrane protein family.</text>
</comment>
<feature type="transmembrane region" description="Helical" evidence="9">
    <location>
        <begin position="31"/>
        <end position="49"/>
    </location>
</feature>
<name>A0A412PIA5_9FIRM</name>
<evidence type="ECO:0000256" key="6">
    <source>
        <dbReference type="ARBA" id="ARBA00022989"/>
    </source>
</evidence>
<evidence type="ECO:0000256" key="1">
    <source>
        <dbReference type="ARBA" id="ARBA00004651"/>
    </source>
</evidence>
<feature type="transmembrane region" description="Helical" evidence="9">
    <location>
        <begin position="248"/>
        <end position="267"/>
    </location>
</feature>
<evidence type="ECO:0000256" key="7">
    <source>
        <dbReference type="ARBA" id="ARBA00023136"/>
    </source>
</evidence>
<protein>
    <submittedName>
        <fullName evidence="10">Metal ABC transporter permease</fullName>
    </submittedName>
</protein>
<gene>
    <name evidence="10" type="ORF">DWX20_02375</name>
</gene>
<evidence type="ECO:0000256" key="2">
    <source>
        <dbReference type="ARBA" id="ARBA00008034"/>
    </source>
</evidence>
<organism evidence="10 11">
    <name type="scientific">Solobacterium moorei</name>
    <dbReference type="NCBI Taxonomy" id="102148"/>
    <lineage>
        <taxon>Bacteria</taxon>
        <taxon>Bacillati</taxon>
        <taxon>Bacillota</taxon>
        <taxon>Erysipelotrichia</taxon>
        <taxon>Erysipelotrichales</taxon>
        <taxon>Erysipelotrichaceae</taxon>
        <taxon>Solobacterium</taxon>
    </lineage>
</organism>
<evidence type="ECO:0000256" key="8">
    <source>
        <dbReference type="RuleBase" id="RU003943"/>
    </source>
</evidence>
<evidence type="ECO:0000313" key="10">
    <source>
        <dbReference type="EMBL" id="RGT57916.1"/>
    </source>
</evidence>
<feature type="transmembrane region" description="Helical" evidence="9">
    <location>
        <begin position="136"/>
        <end position="154"/>
    </location>
</feature>
<feature type="transmembrane region" description="Helical" evidence="9">
    <location>
        <begin position="223"/>
        <end position="242"/>
    </location>
</feature>
<evidence type="ECO:0000256" key="9">
    <source>
        <dbReference type="SAM" id="Phobius"/>
    </source>
</evidence>
<dbReference type="Gene3D" id="1.10.3470.10">
    <property type="entry name" value="ABC transporter involved in vitamin B12 uptake, BtuC"/>
    <property type="match status" value="1"/>
</dbReference>
<dbReference type="Pfam" id="PF00950">
    <property type="entry name" value="ABC-3"/>
    <property type="match status" value="1"/>
</dbReference>
<dbReference type="GO" id="GO:0043190">
    <property type="term" value="C:ATP-binding cassette (ABC) transporter complex"/>
    <property type="evidence" value="ECO:0007669"/>
    <property type="project" value="InterPro"/>
</dbReference>
<dbReference type="AlphaFoldDB" id="A0A412PIA5"/>
<comment type="subcellular location">
    <subcellularLocation>
        <location evidence="1 8">Cell membrane</location>
        <topology evidence="1 8">Multi-pass membrane protein</topology>
    </subcellularLocation>
</comment>
<dbReference type="GO" id="GO:0055085">
    <property type="term" value="P:transmembrane transport"/>
    <property type="evidence" value="ECO:0007669"/>
    <property type="project" value="InterPro"/>
</dbReference>
<evidence type="ECO:0000256" key="5">
    <source>
        <dbReference type="ARBA" id="ARBA00022692"/>
    </source>
</evidence>
<feature type="transmembrane region" description="Helical" evidence="9">
    <location>
        <begin position="6"/>
        <end position="24"/>
    </location>
</feature>
<keyword evidence="5 8" id="KW-0812">Transmembrane</keyword>
<keyword evidence="7 9" id="KW-0472">Membrane</keyword>
<proteinExistence type="inferred from homology"/>
<dbReference type="PANTHER" id="PTHR30477">
    <property type="entry name" value="ABC-TRANSPORTER METAL-BINDING PROTEIN"/>
    <property type="match status" value="1"/>
</dbReference>
<dbReference type="SUPFAM" id="SSF81345">
    <property type="entry name" value="ABC transporter involved in vitamin B12 uptake, BtuC"/>
    <property type="match status" value="1"/>
</dbReference>
<evidence type="ECO:0000256" key="3">
    <source>
        <dbReference type="ARBA" id="ARBA00022448"/>
    </source>
</evidence>